<organism evidence="2 3">
    <name type="scientific">Trifolium pratense</name>
    <name type="common">Red clover</name>
    <dbReference type="NCBI Taxonomy" id="57577"/>
    <lineage>
        <taxon>Eukaryota</taxon>
        <taxon>Viridiplantae</taxon>
        <taxon>Streptophyta</taxon>
        <taxon>Embryophyta</taxon>
        <taxon>Tracheophyta</taxon>
        <taxon>Spermatophyta</taxon>
        <taxon>Magnoliopsida</taxon>
        <taxon>eudicotyledons</taxon>
        <taxon>Gunneridae</taxon>
        <taxon>Pentapetalae</taxon>
        <taxon>rosids</taxon>
        <taxon>fabids</taxon>
        <taxon>Fabales</taxon>
        <taxon>Fabaceae</taxon>
        <taxon>Papilionoideae</taxon>
        <taxon>50 kb inversion clade</taxon>
        <taxon>NPAAA clade</taxon>
        <taxon>Hologalegina</taxon>
        <taxon>IRL clade</taxon>
        <taxon>Trifolieae</taxon>
        <taxon>Trifolium</taxon>
    </lineage>
</organism>
<evidence type="ECO:0000313" key="2">
    <source>
        <dbReference type="EMBL" id="PNY02144.1"/>
    </source>
</evidence>
<dbReference type="Proteomes" id="UP000236291">
    <property type="component" value="Unassembled WGS sequence"/>
</dbReference>
<gene>
    <name evidence="2" type="ORF">L195_g025449</name>
</gene>
<dbReference type="AlphaFoldDB" id="A0A2K3NGI6"/>
<reference evidence="2 3" key="2">
    <citation type="journal article" date="2017" name="Front. Plant Sci.">
        <title>Gene Classification and Mining of Molecular Markers Useful in Red Clover (Trifolium pratense) Breeding.</title>
        <authorList>
            <person name="Istvanek J."/>
            <person name="Dluhosova J."/>
            <person name="Dluhos P."/>
            <person name="Patkova L."/>
            <person name="Nedelnik J."/>
            <person name="Repkova J."/>
        </authorList>
    </citation>
    <scope>NUCLEOTIDE SEQUENCE [LARGE SCALE GENOMIC DNA]</scope>
    <source>
        <strain evidence="3">cv. Tatra</strain>
        <tissue evidence="2">Young leaves</tissue>
    </source>
</reference>
<comment type="caution">
    <text evidence="2">The sequence shown here is derived from an EMBL/GenBank/DDBJ whole genome shotgun (WGS) entry which is preliminary data.</text>
</comment>
<name>A0A2K3NGI6_TRIPR</name>
<keyword evidence="1" id="KW-0472">Membrane</keyword>
<sequence>MQDFIKNLARQVLDGVLETLGADLCWLGAYGLKFAMLVWMLWNNRNNFAWNQSKETGQQLGVKAQWLWNEWNTVQEMWDFIKNLARQVLDGVLETLGADLCWLGA</sequence>
<reference evidence="2 3" key="1">
    <citation type="journal article" date="2014" name="Am. J. Bot.">
        <title>Genome assembly and annotation for red clover (Trifolium pratense; Fabaceae).</title>
        <authorList>
            <person name="Istvanek J."/>
            <person name="Jaros M."/>
            <person name="Krenek A."/>
            <person name="Repkova J."/>
        </authorList>
    </citation>
    <scope>NUCLEOTIDE SEQUENCE [LARGE SCALE GENOMIC DNA]</scope>
    <source>
        <strain evidence="3">cv. Tatra</strain>
        <tissue evidence="2">Young leaves</tissue>
    </source>
</reference>
<evidence type="ECO:0000256" key="1">
    <source>
        <dbReference type="SAM" id="Phobius"/>
    </source>
</evidence>
<feature type="transmembrane region" description="Helical" evidence="1">
    <location>
        <begin position="20"/>
        <end position="42"/>
    </location>
</feature>
<proteinExistence type="predicted"/>
<keyword evidence="1" id="KW-0812">Transmembrane</keyword>
<dbReference type="EMBL" id="ASHM01020979">
    <property type="protein sequence ID" value="PNY02144.1"/>
    <property type="molecule type" value="Genomic_DNA"/>
</dbReference>
<accession>A0A2K3NGI6</accession>
<protein>
    <submittedName>
        <fullName evidence="2">Uncharacterized protein</fullName>
    </submittedName>
</protein>
<keyword evidence="1" id="KW-1133">Transmembrane helix</keyword>
<evidence type="ECO:0000313" key="3">
    <source>
        <dbReference type="Proteomes" id="UP000236291"/>
    </source>
</evidence>